<feature type="region of interest" description="Disordered" evidence="8">
    <location>
        <begin position="520"/>
        <end position="550"/>
    </location>
</feature>
<dbReference type="Proteomes" id="UP000094801">
    <property type="component" value="Unassembled WGS sequence"/>
</dbReference>
<sequence length="938" mass="104505">MDPITLSEETEGSTGFCFGTQAQGNIEEWHIHDQKRSTLSKLSSQFSLEANGQTDKESRMMVRKRRSPAVSKGAVQAKKSKAKTLTGQMTTKYGKCQSISVLLALSGKKHKFKDIIKRVGAIETSNFVEDSQVAENDCGKAEDISILYSKAEWDSVLKVIDKSFPKLSKPTRRTLDFVSKMYSQQAQNTCKSLKLWGESSLPSLVLSEADVQALYDFKSHDRSFLDSSSDDGEVEYNMVQTLSQVIENSRMASRTGSTLVSRNVGENTVREENEEKEEKEAEGSFKISSGVDEINASVDEDYHSPINWNTIEGLEGRLASSTRPIIVKSLSEGSVDEDSLMLVSVSSLLPADPHTIEQVDDLLGYSGDQNEESSIKEISQMDFDTVPTRQGTQIDPVMVSSSQNDGNSIRDGPIDLPISINSTRAEIQVLESVNQNNAQLTSFAYHPQFPRNQFRSPVKDLDLKTDKAEVITSSPASFPDSKRGTKVPLTQELDSSPLGSPLLSDIRPAIQSRTSINQLPDEFNASSSSTQKCRKQTSLNFSQSKKRSTDDGAIEIISESEDEDGLNSANDLKAGKGRLFDKIFGTANSQFEQLFEILNSSSDDENYNKGAEKPRETIRSNNTVPFDKPESAEMAYSRPAEHSEEIESSYDQSVVPESDNLLNEESSIIQVPSSQSSNKETAVYSDDSDCNERFVSCPEIDHSLRRQEIYKLSLDQSQKVSIIEKEVTEIPDSEPDCGTESGDPITTTASAEVDFDKYTTKQLKMQLDEWGLKPMKSRKEMINTLRNTLKLIDRKHLLASLSHINANSQSKGGTQSQTQNRLSYRDGDYGDSGVNIIRFSQADLMQNYSEMIEAEESVRVVRKSIFNKIRSVLKADENTYRSILTFRPLSLQNVLDLLVSKDTSTELRLVRECLDELGICYNEIPANERCNQEDEVDI</sequence>
<feature type="compositionally biased region" description="Basic and acidic residues" evidence="8">
    <location>
        <begin position="606"/>
        <end position="618"/>
    </location>
</feature>
<feature type="compositionally biased region" description="Low complexity" evidence="8">
    <location>
        <begin position="668"/>
        <end position="677"/>
    </location>
</feature>
<evidence type="ECO:0000256" key="3">
    <source>
        <dbReference type="ARBA" id="ARBA00022763"/>
    </source>
</evidence>
<proteinExistence type="inferred from homology"/>
<gene>
    <name evidence="9" type="ORF">CANARDRAFT_109540</name>
</gene>
<keyword evidence="10" id="KW-1185">Reference proteome</keyword>
<feature type="region of interest" description="Disordered" evidence="8">
    <location>
        <begin position="472"/>
        <end position="503"/>
    </location>
</feature>
<evidence type="ECO:0000256" key="1">
    <source>
        <dbReference type="ARBA" id="ARBA00004123"/>
    </source>
</evidence>
<feature type="region of interest" description="Disordered" evidence="8">
    <location>
        <begin position="806"/>
        <end position="825"/>
    </location>
</feature>
<keyword evidence="6" id="KW-0539">Nucleus</keyword>
<evidence type="ECO:0000256" key="2">
    <source>
        <dbReference type="ARBA" id="ARBA00006661"/>
    </source>
</evidence>
<feature type="compositionally biased region" description="Low complexity" evidence="8">
    <location>
        <begin position="808"/>
        <end position="819"/>
    </location>
</feature>
<evidence type="ECO:0000256" key="5">
    <source>
        <dbReference type="ARBA" id="ARBA00023204"/>
    </source>
</evidence>
<name>A0A1E4STF9_9ASCO</name>
<dbReference type="GO" id="GO:0033557">
    <property type="term" value="C:Slx1-Slx4 complex"/>
    <property type="evidence" value="ECO:0007669"/>
    <property type="project" value="InterPro"/>
</dbReference>
<feature type="region of interest" description="Disordered" evidence="8">
    <location>
        <begin position="602"/>
        <end position="655"/>
    </location>
</feature>
<comment type="similarity">
    <text evidence="2">Belongs to the SLX4 family.</text>
</comment>
<keyword evidence="5" id="KW-0234">DNA repair</keyword>
<comment type="subcellular location">
    <subcellularLocation>
        <location evidence="1">Nucleus</location>
    </subcellularLocation>
</comment>
<evidence type="ECO:0000256" key="4">
    <source>
        <dbReference type="ARBA" id="ARBA00023172"/>
    </source>
</evidence>
<protein>
    <recommendedName>
        <fullName evidence="7">Structure-specific endonuclease subunit SLX4</fullName>
    </recommendedName>
</protein>
<dbReference type="InterPro" id="IPR018574">
    <property type="entry name" value="Structure-sp_endonuc_su_Slx4"/>
</dbReference>
<reference evidence="10" key="1">
    <citation type="submission" date="2016-04" db="EMBL/GenBank/DDBJ databases">
        <title>Comparative genomics of biotechnologically important yeasts.</title>
        <authorList>
            <consortium name="DOE Joint Genome Institute"/>
            <person name="Riley R."/>
            <person name="Haridas S."/>
            <person name="Wolfe K.H."/>
            <person name="Lopes M.R."/>
            <person name="Hittinger C.T."/>
            <person name="Goker M."/>
            <person name="Salamov A."/>
            <person name="Wisecaver J."/>
            <person name="Long T.M."/>
            <person name="Aerts A.L."/>
            <person name="Barry K."/>
            <person name="Choi C."/>
            <person name="Clum A."/>
            <person name="Coughlan A.Y."/>
            <person name="Deshpande S."/>
            <person name="Douglass A.P."/>
            <person name="Hanson S.J."/>
            <person name="Klenk H.-P."/>
            <person name="Labutti K."/>
            <person name="Lapidus A."/>
            <person name="Lindquist E."/>
            <person name="Lipzen A."/>
            <person name="Meier-Kolthoff J.P."/>
            <person name="Ohm R.A."/>
            <person name="Otillar R.P."/>
            <person name="Pangilinan J."/>
            <person name="Peng Y."/>
            <person name="Rokas A."/>
            <person name="Rosa C.A."/>
            <person name="Scheuner C."/>
            <person name="Sibirny A.A."/>
            <person name="Slot J.C."/>
            <person name="Stielow J.B."/>
            <person name="Sun H."/>
            <person name="Kurtzman C.P."/>
            <person name="Blackwell M."/>
            <person name="Grigoriev I.V."/>
            <person name="Jeffries T.W."/>
        </authorList>
    </citation>
    <scope>NUCLEOTIDE SEQUENCE [LARGE SCALE GENOMIC DNA]</scope>
    <source>
        <strain evidence="10">NRRL YB-2248</strain>
    </source>
</reference>
<dbReference type="OrthoDB" id="3997888at2759"/>
<accession>A0A1E4STF9</accession>
<evidence type="ECO:0000256" key="8">
    <source>
        <dbReference type="SAM" id="MobiDB-lite"/>
    </source>
</evidence>
<keyword evidence="3" id="KW-0227">DNA damage</keyword>
<dbReference type="Pfam" id="PF09494">
    <property type="entry name" value="Slx4"/>
    <property type="match status" value="1"/>
</dbReference>
<evidence type="ECO:0000313" key="10">
    <source>
        <dbReference type="Proteomes" id="UP000094801"/>
    </source>
</evidence>
<feature type="compositionally biased region" description="Low complexity" evidence="8">
    <location>
        <begin position="493"/>
        <end position="503"/>
    </location>
</feature>
<keyword evidence="4" id="KW-0233">DNA recombination</keyword>
<dbReference type="AlphaFoldDB" id="A0A1E4STF9"/>
<feature type="region of interest" description="Disordered" evidence="8">
    <location>
        <begin position="668"/>
        <end position="688"/>
    </location>
</feature>
<dbReference type="GO" id="GO:0006281">
    <property type="term" value="P:DNA repair"/>
    <property type="evidence" value="ECO:0007669"/>
    <property type="project" value="UniProtKB-KW"/>
</dbReference>
<feature type="compositionally biased region" description="Polar residues" evidence="8">
    <location>
        <begin position="520"/>
        <end position="543"/>
    </location>
</feature>
<evidence type="ECO:0000256" key="7">
    <source>
        <dbReference type="ARBA" id="ARBA00029496"/>
    </source>
</evidence>
<organism evidence="9 10">
    <name type="scientific">[Candida] arabinofermentans NRRL YB-2248</name>
    <dbReference type="NCBI Taxonomy" id="983967"/>
    <lineage>
        <taxon>Eukaryota</taxon>
        <taxon>Fungi</taxon>
        <taxon>Dikarya</taxon>
        <taxon>Ascomycota</taxon>
        <taxon>Saccharomycotina</taxon>
        <taxon>Pichiomycetes</taxon>
        <taxon>Pichiales</taxon>
        <taxon>Pichiaceae</taxon>
        <taxon>Ogataea</taxon>
        <taxon>Ogataea/Candida clade</taxon>
    </lineage>
</organism>
<dbReference type="GO" id="GO:0006260">
    <property type="term" value="P:DNA replication"/>
    <property type="evidence" value="ECO:0007669"/>
    <property type="project" value="InterPro"/>
</dbReference>
<dbReference type="GO" id="GO:0006310">
    <property type="term" value="P:DNA recombination"/>
    <property type="evidence" value="ECO:0007669"/>
    <property type="project" value="UniProtKB-KW"/>
</dbReference>
<evidence type="ECO:0000256" key="6">
    <source>
        <dbReference type="ARBA" id="ARBA00023242"/>
    </source>
</evidence>
<dbReference type="EMBL" id="KV453874">
    <property type="protein sequence ID" value="ODV82790.1"/>
    <property type="molecule type" value="Genomic_DNA"/>
</dbReference>
<evidence type="ECO:0000313" key="9">
    <source>
        <dbReference type="EMBL" id="ODV82790.1"/>
    </source>
</evidence>